<geneLocation type="plasmid" evidence="8">
    <name>pLIS4</name>
</geneLocation>
<dbReference type="EMBL" id="MW124301">
    <property type="protein sequence ID" value="QPL19411.1"/>
    <property type="molecule type" value="Genomic_DNA"/>
</dbReference>
<protein>
    <submittedName>
        <fullName evidence="8">Type IV secretory system conjugative DNA family protein</fullName>
    </submittedName>
</protein>
<evidence type="ECO:0000256" key="5">
    <source>
        <dbReference type="ARBA" id="ARBA00022989"/>
    </source>
</evidence>
<evidence type="ECO:0000256" key="7">
    <source>
        <dbReference type="SAM" id="Phobius"/>
    </source>
</evidence>
<dbReference type="Pfam" id="PF02534">
    <property type="entry name" value="T4SS-DNA_transf"/>
    <property type="match status" value="1"/>
</dbReference>
<dbReference type="Gene3D" id="3.40.50.300">
    <property type="entry name" value="P-loop containing nucleotide triphosphate hydrolases"/>
    <property type="match status" value="1"/>
</dbReference>
<dbReference type="InterPro" id="IPR027417">
    <property type="entry name" value="P-loop_NTPase"/>
</dbReference>
<dbReference type="GO" id="GO:0005886">
    <property type="term" value="C:plasma membrane"/>
    <property type="evidence" value="ECO:0007669"/>
    <property type="project" value="UniProtKB-SubCell"/>
</dbReference>
<organism evidence="8">
    <name type="scientific">Listeria seeligeri</name>
    <dbReference type="NCBI Taxonomy" id="1640"/>
    <lineage>
        <taxon>Bacteria</taxon>
        <taxon>Bacillati</taxon>
        <taxon>Bacillota</taxon>
        <taxon>Bacilli</taxon>
        <taxon>Bacillales</taxon>
        <taxon>Listeriaceae</taxon>
        <taxon>Listeria</taxon>
    </lineage>
</organism>
<dbReference type="NCBIfam" id="NF045973">
    <property type="entry name" value="conju_CD1115"/>
    <property type="match status" value="1"/>
</dbReference>
<reference evidence="8" key="1">
    <citation type="journal article" date="2020" name="Int. J. Mol. Sci.">
        <title>Genetic Carriers and Genomic Distribution of cadA6-A Novel Variant of a Cadmium Resistance Determinant Identified in Listeria spp.</title>
        <authorList>
            <person name="Chmielowska C."/>
            <person name="Korsak D."/>
            <person name="Szmulkowska B."/>
            <person name="Krop A."/>
            <person name="Lipka K."/>
            <person name="Krupinska M."/>
            <person name="Bartosik D."/>
        </authorList>
    </citation>
    <scope>NUCLEOTIDE SEQUENCE</scope>
    <source>
        <strain evidence="8">Sr12</strain>
    </source>
</reference>
<keyword evidence="3" id="KW-1003">Cell membrane</keyword>
<reference evidence="8" key="2">
    <citation type="submission" date="2020-10" db="EMBL/GenBank/DDBJ databases">
        <authorList>
            <person name="Chmielowska C.A."/>
            <person name="Korsak D."/>
            <person name="Bartosik D."/>
        </authorList>
    </citation>
    <scope>NUCLEOTIDE SEQUENCE</scope>
    <source>
        <strain evidence="8">Sr12</strain>
        <plasmid evidence="8">pLIS4</plasmid>
    </source>
</reference>
<proteinExistence type="inferred from homology"/>
<evidence type="ECO:0000256" key="4">
    <source>
        <dbReference type="ARBA" id="ARBA00022692"/>
    </source>
</evidence>
<name>A0A7T0MAX2_LISSE</name>
<evidence type="ECO:0000256" key="2">
    <source>
        <dbReference type="ARBA" id="ARBA00008806"/>
    </source>
</evidence>
<dbReference type="AlphaFoldDB" id="A0A7T0MAX2"/>
<evidence type="ECO:0000256" key="3">
    <source>
        <dbReference type="ARBA" id="ARBA00022475"/>
    </source>
</evidence>
<evidence type="ECO:0000256" key="6">
    <source>
        <dbReference type="ARBA" id="ARBA00023136"/>
    </source>
</evidence>
<dbReference type="InterPro" id="IPR003688">
    <property type="entry name" value="TraG/VirD4"/>
</dbReference>
<dbReference type="SUPFAM" id="SSF52540">
    <property type="entry name" value="P-loop containing nucleoside triphosphate hydrolases"/>
    <property type="match status" value="1"/>
</dbReference>
<feature type="transmembrane region" description="Helical" evidence="7">
    <location>
        <begin position="12"/>
        <end position="37"/>
    </location>
</feature>
<accession>A0A7T0MAX2</accession>
<keyword evidence="5 7" id="KW-1133">Transmembrane helix</keyword>
<dbReference type="InterPro" id="IPR051539">
    <property type="entry name" value="T4SS-coupling_protein"/>
</dbReference>
<keyword evidence="8" id="KW-0614">Plasmid</keyword>
<evidence type="ECO:0000256" key="1">
    <source>
        <dbReference type="ARBA" id="ARBA00004651"/>
    </source>
</evidence>
<dbReference type="RefSeq" id="WP_199202569.1">
    <property type="nucleotide sequence ID" value="NZ_MW124301.1"/>
</dbReference>
<sequence>MYKEYKQWKQIFAHPLFLIGYGIVALLIVTCGLNFLLGTTNNLLQGDMSTGGGLGGYIEQTATNSLQETTTSPNSSIFQMSYLWTFQGQWWQVYLIVYLIAGFFVGRKIYVKRMSFRSILLGLKGTMRWTRIDEIKKEYHRISTDHTPYVGQAGIPILHHEGFIYIDVNKTNALIDASTQSGKTETFTYPFLDSIMRASVQDSVVILDIKGNILKNTKEEFEKFGWIVKVFNLLDPELSIGYNPLELIKKAYWKGDVSKAQTLAQTLSFSYYNNEEAKDPLWQKASMALLNALILAVCAECKKANTPEKVTLFTCTMMLMQLARNPNEEGYTKLDYYFMGLPDLDPAKRAFATIEFSKSVTRSSIYTGTISELQKYLLDDVAKLTAQNDFNFEELTEGEKPIALFILMKDWDDSLNDLVASFLSQESAVLSELAVRSKKSKLSRKVHHIFEEIGNVPEIPGLSRYMGVGLERGLMYYLIIQSIDKLKSVYGEEKAKDMLYLCGNWIYIMTESDDDAKLFSEKLGSASVIAPNRNGDPMSDDKSYGEQEDGRVLMMPEELTKLVEGERVIIRTKKRRDLKNRKVKPNPIYACDDNGTAMLHRYEYLLDYFDKEITFDELGLESTHQNIDLASLLLPFVTEEDEDQTLAQVPLKVVEEENERSEFVMTDVEPVLHTETPIANVLTEDQYEYIANLVKEKTSNGTFQYFESFRTIEEIITFLEAPERITIYKQVGYLLEKEGA</sequence>
<keyword evidence="4 7" id="KW-0812">Transmembrane</keyword>
<dbReference type="PANTHER" id="PTHR37937:SF1">
    <property type="entry name" value="CONJUGATIVE TRANSFER: DNA TRANSPORT"/>
    <property type="match status" value="1"/>
</dbReference>
<feature type="transmembrane region" description="Helical" evidence="7">
    <location>
        <begin position="90"/>
        <end position="110"/>
    </location>
</feature>
<dbReference type="CDD" id="cd01127">
    <property type="entry name" value="TrwB_TraG_TraD_VirD4"/>
    <property type="match status" value="1"/>
</dbReference>
<comment type="subcellular location">
    <subcellularLocation>
        <location evidence="1">Cell membrane</location>
        <topology evidence="1">Multi-pass membrane protein</topology>
    </subcellularLocation>
</comment>
<comment type="similarity">
    <text evidence="2">Belongs to the VirD4/TraG family.</text>
</comment>
<evidence type="ECO:0000313" key="8">
    <source>
        <dbReference type="EMBL" id="QPL19411.1"/>
    </source>
</evidence>
<keyword evidence="6 7" id="KW-0472">Membrane</keyword>
<dbReference type="PANTHER" id="PTHR37937">
    <property type="entry name" value="CONJUGATIVE TRANSFER: DNA TRANSPORT"/>
    <property type="match status" value="1"/>
</dbReference>
<gene>
    <name evidence="8" type="ORF">pLIS400381c</name>
</gene>